<sequence>MTLALMPSEAERRALEQLARRAGHALARRAADPFHEGWDALWEATQVLNRATFDTPDRERACYDRLMAVLSRCA</sequence>
<name>A0ABS9W7K0_9PROT</name>
<dbReference type="RefSeq" id="WP_241793260.1">
    <property type="nucleotide sequence ID" value="NZ_JALBUU010000028.1"/>
</dbReference>
<evidence type="ECO:0000313" key="2">
    <source>
        <dbReference type="Proteomes" id="UP001201985"/>
    </source>
</evidence>
<proteinExistence type="predicted"/>
<evidence type="ECO:0000313" key="1">
    <source>
        <dbReference type="EMBL" id="MCI0755003.1"/>
    </source>
</evidence>
<organism evidence="1 2">
    <name type="scientific">Teichococcus vastitatis</name>
    <dbReference type="NCBI Taxonomy" id="2307076"/>
    <lineage>
        <taxon>Bacteria</taxon>
        <taxon>Pseudomonadati</taxon>
        <taxon>Pseudomonadota</taxon>
        <taxon>Alphaproteobacteria</taxon>
        <taxon>Acetobacterales</taxon>
        <taxon>Roseomonadaceae</taxon>
        <taxon>Roseomonas</taxon>
    </lineage>
</organism>
<dbReference type="EMBL" id="JALBUU010000028">
    <property type="protein sequence ID" value="MCI0755003.1"/>
    <property type="molecule type" value="Genomic_DNA"/>
</dbReference>
<reference evidence="1 2" key="1">
    <citation type="submission" date="2022-03" db="EMBL/GenBank/DDBJ databases">
        <title>Complete genome analysis of Roseomonas KG 17.1 : a prolific producer of plant growth promoters.</title>
        <authorList>
            <person name="Saadouli I."/>
            <person name="Najjari A."/>
            <person name="Mosbah A."/>
            <person name="Ouzari H.I."/>
        </authorList>
    </citation>
    <scope>NUCLEOTIDE SEQUENCE [LARGE SCALE GENOMIC DNA]</scope>
    <source>
        <strain evidence="1 2">KG17-1</strain>
    </source>
</reference>
<keyword evidence="2" id="KW-1185">Reference proteome</keyword>
<dbReference type="Proteomes" id="UP001201985">
    <property type="component" value="Unassembled WGS sequence"/>
</dbReference>
<accession>A0ABS9W7K0</accession>
<comment type="caution">
    <text evidence="1">The sequence shown here is derived from an EMBL/GenBank/DDBJ whole genome shotgun (WGS) entry which is preliminary data.</text>
</comment>
<gene>
    <name evidence="1" type="ORF">MON41_14870</name>
</gene>
<protein>
    <submittedName>
        <fullName evidence="1">Uncharacterized protein</fullName>
    </submittedName>
</protein>